<comment type="caution">
    <text evidence="10">The sequence shown here is derived from an EMBL/GenBank/DDBJ whole genome shotgun (WGS) entry which is preliminary data.</text>
</comment>
<keyword evidence="6 7" id="KW-0472">Membrane</keyword>
<evidence type="ECO:0000256" key="1">
    <source>
        <dbReference type="ARBA" id="ARBA00004651"/>
    </source>
</evidence>
<dbReference type="GO" id="GO:0016887">
    <property type="term" value="F:ATP hydrolysis activity"/>
    <property type="evidence" value="ECO:0007669"/>
    <property type="project" value="InterPro"/>
</dbReference>
<dbReference type="GO" id="GO:0005524">
    <property type="term" value="F:ATP binding"/>
    <property type="evidence" value="ECO:0007669"/>
    <property type="project" value="UniProtKB-KW"/>
</dbReference>
<name>A0A1Q4V7E5_9ACTN</name>
<evidence type="ECO:0000313" key="11">
    <source>
        <dbReference type="Proteomes" id="UP000186455"/>
    </source>
</evidence>
<dbReference type="AlphaFoldDB" id="A0A1Q4V7E5"/>
<dbReference type="Proteomes" id="UP000186455">
    <property type="component" value="Unassembled WGS sequence"/>
</dbReference>
<dbReference type="SUPFAM" id="SSF52540">
    <property type="entry name" value="P-loop containing nucleoside triphosphate hydrolases"/>
    <property type="match status" value="1"/>
</dbReference>
<dbReference type="SUPFAM" id="SSF90123">
    <property type="entry name" value="ABC transporter transmembrane region"/>
    <property type="match status" value="1"/>
</dbReference>
<dbReference type="Gene3D" id="3.40.50.300">
    <property type="entry name" value="P-loop containing nucleotide triphosphate hydrolases"/>
    <property type="match status" value="1"/>
</dbReference>
<feature type="domain" description="ABC transmembrane type-1" evidence="9">
    <location>
        <begin position="32"/>
        <end position="313"/>
    </location>
</feature>
<evidence type="ECO:0000259" key="9">
    <source>
        <dbReference type="PROSITE" id="PS50929"/>
    </source>
</evidence>
<dbReference type="SMART" id="SM00382">
    <property type="entry name" value="AAA"/>
    <property type="match status" value="1"/>
</dbReference>
<feature type="transmembrane region" description="Helical" evidence="7">
    <location>
        <begin position="29"/>
        <end position="52"/>
    </location>
</feature>
<dbReference type="GO" id="GO:0140359">
    <property type="term" value="F:ABC-type transporter activity"/>
    <property type="evidence" value="ECO:0007669"/>
    <property type="project" value="InterPro"/>
</dbReference>
<dbReference type="Gene3D" id="1.20.1560.10">
    <property type="entry name" value="ABC transporter type 1, transmembrane domain"/>
    <property type="match status" value="1"/>
</dbReference>
<keyword evidence="4" id="KW-0067">ATP-binding</keyword>
<dbReference type="GO" id="GO:0005886">
    <property type="term" value="C:plasma membrane"/>
    <property type="evidence" value="ECO:0007669"/>
    <property type="project" value="UniProtKB-SubCell"/>
</dbReference>
<evidence type="ECO:0000256" key="5">
    <source>
        <dbReference type="ARBA" id="ARBA00022989"/>
    </source>
</evidence>
<comment type="subcellular location">
    <subcellularLocation>
        <location evidence="1">Cell membrane</location>
        <topology evidence="1">Multi-pass membrane protein</topology>
    </subcellularLocation>
</comment>
<dbReference type="InterPro" id="IPR011527">
    <property type="entry name" value="ABC1_TM_dom"/>
</dbReference>
<reference evidence="10 11" key="1">
    <citation type="submission" date="2015-06" db="EMBL/GenBank/DDBJ databases">
        <title>Cloning and characterization of the uncialamcin biosynthetic gene cluster.</title>
        <authorList>
            <person name="Yan X."/>
            <person name="Huang T."/>
            <person name="Ge H."/>
            <person name="Shen B."/>
        </authorList>
    </citation>
    <scope>NUCLEOTIDE SEQUENCE [LARGE SCALE GENOMIC DNA]</scope>
    <source>
        <strain evidence="10 11">DCA2648</strain>
    </source>
</reference>
<dbReference type="PANTHER" id="PTHR24221">
    <property type="entry name" value="ATP-BINDING CASSETTE SUB-FAMILY B"/>
    <property type="match status" value="1"/>
</dbReference>
<feature type="transmembrane region" description="Helical" evidence="7">
    <location>
        <begin position="72"/>
        <end position="92"/>
    </location>
</feature>
<evidence type="ECO:0000256" key="2">
    <source>
        <dbReference type="ARBA" id="ARBA00022692"/>
    </source>
</evidence>
<sequence length="566" mass="58625">MADQPVLGELPDQRAVFRRAAPWLRGHRVALAAAVVLNLAGAALAVGVTAAIGRVVDAADDGDREALVGRVLLLLVAVAATGVLTWASRYWLIRVGERVLAGLREHATAAVGGAPLRFVEAHRGGELLRRLTGELDGLARFAGGTLPDLVAAALVLVFTVVMLALYSWPLTLALLIGFLPPAVLIVRRFQRRAGDAYAGVAAAETAVAARFAESLPAREQLRISGAVPRWLKRFRADNDRLRAAREREVVTELTLNLLTLLQAGCVAGLLVLSALFVGYGRLSVGVAVVFVLATRDILGRFEDLAASLGEARSAHVRLARLLDLVRATGASPAGGVAGGVDPVGLPARGRLVLTGVGFTYGPGAPVVDGLSLTVAPGERLVVVGPTGAGKSTVGKLLAGLYPPDRGTVTYGGHELTALTARSLRSRIVLVPQEVTLVAGTLGENLAMVAGRPGPDRVAEVLDTLGLSGWVASLPGGLGTPLEADSLSTGERQLVAIARAVLADPAVLVLDEATAGVDRETAARIEDALSAAAGDRALVVIAHRAETVARGHRVLTMPEGTVGGVRR</sequence>
<feature type="transmembrane region" description="Helical" evidence="7">
    <location>
        <begin position="255"/>
        <end position="276"/>
    </location>
</feature>
<evidence type="ECO:0000256" key="6">
    <source>
        <dbReference type="ARBA" id="ARBA00023136"/>
    </source>
</evidence>
<dbReference type="PROSITE" id="PS50893">
    <property type="entry name" value="ABC_TRANSPORTER_2"/>
    <property type="match status" value="1"/>
</dbReference>
<feature type="transmembrane region" description="Helical" evidence="7">
    <location>
        <begin position="138"/>
        <end position="160"/>
    </location>
</feature>
<dbReference type="STRING" id="1048205.AB852_18635"/>
<keyword evidence="3" id="KW-0547">Nucleotide-binding</keyword>
<feature type="domain" description="ABC transporter" evidence="8">
    <location>
        <begin position="351"/>
        <end position="564"/>
    </location>
</feature>
<dbReference type="InterPro" id="IPR027417">
    <property type="entry name" value="P-loop_NTPase"/>
</dbReference>
<dbReference type="PANTHER" id="PTHR24221:SF654">
    <property type="entry name" value="ATP-BINDING CASSETTE SUB-FAMILY B MEMBER 6"/>
    <property type="match status" value="1"/>
</dbReference>
<gene>
    <name evidence="10" type="ORF">AB852_18635</name>
</gene>
<keyword evidence="5 7" id="KW-1133">Transmembrane helix</keyword>
<protein>
    <submittedName>
        <fullName evidence="10">ABC transporter ATPase</fullName>
    </submittedName>
</protein>
<dbReference type="InterPro" id="IPR003439">
    <property type="entry name" value="ABC_transporter-like_ATP-bd"/>
</dbReference>
<keyword evidence="2 7" id="KW-0812">Transmembrane</keyword>
<dbReference type="Pfam" id="PF00005">
    <property type="entry name" value="ABC_tran"/>
    <property type="match status" value="1"/>
</dbReference>
<organism evidence="10 11">
    <name type="scientific">Streptomyces uncialis</name>
    <dbReference type="NCBI Taxonomy" id="1048205"/>
    <lineage>
        <taxon>Bacteria</taxon>
        <taxon>Bacillati</taxon>
        <taxon>Actinomycetota</taxon>
        <taxon>Actinomycetes</taxon>
        <taxon>Kitasatosporales</taxon>
        <taxon>Streptomycetaceae</taxon>
        <taxon>Streptomyces</taxon>
    </lineage>
</organism>
<dbReference type="CDD" id="cd03228">
    <property type="entry name" value="ABCC_MRP_Like"/>
    <property type="match status" value="1"/>
</dbReference>
<evidence type="ECO:0000256" key="7">
    <source>
        <dbReference type="SAM" id="Phobius"/>
    </source>
</evidence>
<evidence type="ECO:0000256" key="3">
    <source>
        <dbReference type="ARBA" id="ARBA00022741"/>
    </source>
</evidence>
<accession>A0A1Q4V7E5</accession>
<dbReference type="PROSITE" id="PS50929">
    <property type="entry name" value="ABC_TM1F"/>
    <property type="match status" value="1"/>
</dbReference>
<evidence type="ECO:0000259" key="8">
    <source>
        <dbReference type="PROSITE" id="PS50893"/>
    </source>
</evidence>
<evidence type="ECO:0000313" key="10">
    <source>
        <dbReference type="EMBL" id="OKH93761.1"/>
    </source>
</evidence>
<keyword evidence="11" id="KW-1185">Reference proteome</keyword>
<evidence type="ECO:0000256" key="4">
    <source>
        <dbReference type="ARBA" id="ARBA00022840"/>
    </source>
</evidence>
<dbReference type="CDD" id="cd07346">
    <property type="entry name" value="ABC_6TM_exporters"/>
    <property type="match status" value="1"/>
</dbReference>
<dbReference type="InterPro" id="IPR039421">
    <property type="entry name" value="Type_1_exporter"/>
</dbReference>
<dbReference type="InterPro" id="IPR003593">
    <property type="entry name" value="AAA+_ATPase"/>
</dbReference>
<dbReference type="InterPro" id="IPR036640">
    <property type="entry name" value="ABC1_TM_sf"/>
</dbReference>
<feature type="transmembrane region" description="Helical" evidence="7">
    <location>
        <begin position="166"/>
        <end position="186"/>
    </location>
</feature>
<dbReference type="GO" id="GO:0034040">
    <property type="term" value="F:ATPase-coupled lipid transmembrane transporter activity"/>
    <property type="evidence" value="ECO:0007669"/>
    <property type="project" value="TreeGrafter"/>
</dbReference>
<dbReference type="RefSeq" id="WP_073790477.1">
    <property type="nucleotide sequence ID" value="NZ_LFBV01000004.1"/>
</dbReference>
<proteinExistence type="predicted"/>
<dbReference type="EMBL" id="LFBV01000004">
    <property type="protein sequence ID" value="OKH93761.1"/>
    <property type="molecule type" value="Genomic_DNA"/>
</dbReference>
<dbReference type="Pfam" id="PF00664">
    <property type="entry name" value="ABC_membrane"/>
    <property type="match status" value="1"/>
</dbReference>